<evidence type="ECO:0000256" key="15">
    <source>
        <dbReference type="ARBA" id="ARBA00048238"/>
    </source>
</evidence>
<feature type="binding site" evidence="18">
    <location>
        <begin position="156"/>
        <end position="162"/>
    </location>
    <ligand>
        <name>(6S)-NADPHX</name>
        <dbReference type="ChEBI" id="CHEBI:64076"/>
    </ligand>
</feature>
<comment type="subunit">
    <text evidence="17">Homotetramer.</text>
</comment>
<comment type="cofactor">
    <cofactor evidence="17">
        <name>Mg(2+)</name>
        <dbReference type="ChEBI" id="CHEBI:18420"/>
    </cofactor>
</comment>
<keyword evidence="12 17" id="KW-0456">Lyase</keyword>
<feature type="binding site" evidence="18">
    <location>
        <position position="152"/>
    </location>
    <ligand>
        <name>K(+)</name>
        <dbReference type="ChEBI" id="CHEBI:29103"/>
    </ligand>
</feature>
<comment type="cofactor">
    <cofactor evidence="18 19">
        <name>K(+)</name>
        <dbReference type="ChEBI" id="CHEBI:29103"/>
    </cofactor>
    <text evidence="18 19">Binds 1 potassium ion per subunit.</text>
</comment>
<organism evidence="22 23">
    <name type="scientific">Nonomuraea corallina</name>
    <dbReference type="NCBI Taxonomy" id="2989783"/>
    <lineage>
        <taxon>Bacteria</taxon>
        <taxon>Bacillati</taxon>
        <taxon>Actinomycetota</taxon>
        <taxon>Actinomycetes</taxon>
        <taxon>Streptosporangiales</taxon>
        <taxon>Streptosporangiaceae</taxon>
        <taxon>Nonomuraea</taxon>
    </lineage>
</organism>
<proteinExistence type="inferred from homology"/>
<feature type="binding site" evidence="17">
    <location>
        <position position="343"/>
    </location>
    <ligand>
        <name>(6S)-NADPHX</name>
        <dbReference type="ChEBI" id="CHEBI:64076"/>
    </ligand>
</feature>
<keyword evidence="10 17" id="KW-0520">NAD</keyword>
<dbReference type="PANTHER" id="PTHR12592:SF0">
    <property type="entry name" value="ATP-DEPENDENT (S)-NAD(P)H-HYDRATE DEHYDRATASE"/>
    <property type="match status" value="1"/>
</dbReference>
<dbReference type="EMBL" id="JAPNNL010000008">
    <property type="protein sequence ID" value="MDA0632486.1"/>
    <property type="molecule type" value="Genomic_DNA"/>
</dbReference>
<evidence type="ECO:0000256" key="16">
    <source>
        <dbReference type="ARBA" id="ARBA00049209"/>
    </source>
</evidence>
<comment type="similarity">
    <text evidence="18">Belongs to the NnrE/AIBP family.</text>
</comment>
<dbReference type="InterPro" id="IPR000631">
    <property type="entry name" value="CARKD"/>
</dbReference>
<evidence type="ECO:0000256" key="11">
    <source>
        <dbReference type="ARBA" id="ARBA00023235"/>
    </source>
</evidence>
<evidence type="ECO:0000256" key="14">
    <source>
        <dbReference type="ARBA" id="ARBA00025153"/>
    </source>
</evidence>
<comment type="caution">
    <text evidence="22">The sequence shown here is derived from an EMBL/GenBank/DDBJ whole genome shotgun (WGS) entry which is preliminary data.</text>
</comment>
<comment type="function">
    <text evidence="17">Catalyzes the dehydration of the S-form of NAD(P)HX at the expense of ADP, which is converted to AMP. Together with NAD(P)HX epimerase, which catalyzes the epimerization of the S- and R-forms, the enzyme allows the repair of both epimers of NAD(P)HX, a damaged form of NAD(P)H that is a result of enzymatic or heat-dependent hydration.</text>
</comment>
<dbReference type="PIRSF" id="PIRSF017184">
    <property type="entry name" value="Nnr"/>
    <property type="match status" value="1"/>
</dbReference>
<evidence type="ECO:0000256" key="4">
    <source>
        <dbReference type="ARBA" id="ARBA00009524"/>
    </source>
</evidence>
<evidence type="ECO:0000256" key="5">
    <source>
        <dbReference type="ARBA" id="ARBA00022723"/>
    </source>
</evidence>
<evidence type="ECO:0000256" key="13">
    <source>
        <dbReference type="ARBA" id="ARBA00023268"/>
    </source>
</evidence>
<feature type="domain" description="YjeF N-terminal" evidence="21">
    <location>
        <begin position="10"/>
        <end position="242"/>
    </location>
</feature>
<dbReference type="EC" id="5.1.99.6" evidence="19"/>
<dbReference type="NCBIfam" id="TIGR00196">
    <property type="entry name" value="yjeF_cterm"/>
    <property type="match status" value="1"/>
</dbReference>
<feature type="binding site" evidence="18">
    <location>
        <begin position="58"/>
        <end position="62"/>
    </location>
    <ligand>
        <name>(6S)-NADPHX</name>
        <dbReference type="ChEBI" id="CHEBI:64076"/>
    </ligand>
</feature>
<evidence type="ECO:0000256" key="19">
    <source>
        <dbReference type="PIRNR" id="PIRNR017184"/>
    </source>
</evidence>
<gene>
    <name evidence="18" type="primary">nnrE</name>
    <name evidence="17" type="synonym">nnrD</name>
    <name evidence="22" type="ORF">OUY22_03590</name>
</gene>
<protein>
    <recommendedName>
        <fullName evidence="19">Bifunctional NAD(P)H-hydrate repair enzyme</fullName>
    </recommendedName>
    <alternativeName>
        <fullName evidence="19">Nicotinamide nucleotide repair protein</fullName>
    </alternativeName>
    <domain>
        <recommendedName>
            <fullName evidence="19">ADP-dependent (S)-NAD(P)H-hydrate dehydratase</fullName>
            <ecNumber evidence="19">4.2.1.136</ecNumber>
        </recommendedName>
        <alternativeName>
            <fullName evidence="19">ADP-dependent NAD(P)HX dehydratase</fullName>
        </alternativeName>
    </domain>
    <domain>
        <recommendedName>
            <fullName evidence="19">NAD(P)H-hydrate epimerase</fullName>
            <ecNumber evidence="19">5.1.99.6</ecNumber>
        </recommendedName>
    </domain>
</protein>
<reference evidence="22" key="1">
    <citation type="submission" date="2022-11" db="EMBL/GenBank/DDBJ databases">
        <title>Nonomuraea corallina sp. nov., a new species of the genus Nonomuraea isolated from sea side sediment in Thai sea.</title>
        <authorList>
            <person name="Ngamcharungchit C."/>
            <person name="Matsumoto A."/>
            <person name="Suriyachadkun C."/>
            <person name="Panbangred W."/>
            <person name="Inahashi Y."/>
            <person name="Intra B."/>
        </authorList>
    </citation>
    <scope>NUCLEOTIDE SEQUENCE</scope>
    <source>
        <strain evidence="22">MCN248</strain>
    </source>
</reference>
<feature type="binding site" evidence="17">
    <location>
        <begin position="429"/>
        <end position="433"/>
    </location>
    <ligand>
        <name>AMP</name>
        <dbReference type="ChEBI" id="CHEBI:456215"/>
    </ligand>
</feature>
<dbReference type="Proteomes" id="UP001144036">
    <property type="component" value="Unassembled WGS sequence"/>
</dbReference>
<dbReference type="InterPro" id="IPR004443">
    <property type="entry name" value="YjeF_N_dom"/>
</dbReference>
<feature type="binding site" evidence="17">
    <location>
        <position position="459"/>
    </location>
    <ligand>
        <name>(6S)-NADPHX</name>
        <dbReference type="ChEBI" id="CHEBI:64076"/>
    </ligand>
</feature>
<evidence type="ECO:0000256" key="7">
    <source>
        <dbReference type="ARBA" id="ARBA00022840"/>
    </source>
</evidence>
<feature type="binding site" evidence="18">
    <location>
        <position position="188"/>
    </location>
    <ligand>
        <name>K(+)</name>
        <dbReference type="ChEBI" id="CHEBI:29103"/>
    </ligand>
</feature>
<feature type="binding site" evidence="18">
    <location>
        <position position="59"/>
    </location>
    <ligand>
        <name>K(+)</name>
        <dbReference type="ChEBI" id="CHEBI:29103"/>
    </ligand>
</feature>
<evidence type="ECO:0000256" key="17">
    <source>
        <dbReference type="HAMAP-Rule" id="MF_01965"/>
    </source>
</evidence>
<evidence type="ECO:0000256" key="9">
    <source>
        <dbReference type="ARBA" id="ARBA00022958"/>
    </source>
</evidence>
<evidence type="ECO:0000259" key="21">
    <source>
        <dbReference type="PROSITE" id="PS51385"/>
    </source>
</evidence>
<dbReference type="PROSITE" id="PS51385">
    <property type="entry name" value="YJEF_N"/>
    <property type="match status" value="1"/>
</dbReference>
<evidence type="ECO:0000256" key="6">
    <source>
        <dbReference type="ARBA" id="ARBA00022741"/>
    </source>
</evidence>
<dbReference type="Gene3D" id="3.40.1190.20">
    <property type="match status" value="1"/>
</dbReference>
<accession>A0ABT4S6C1</accession>
<dbReference type="PROSITE" id="PS51383">
    <property type="entry name" value="YJEF_C_3"/>
    <property type="match status" value="1"/>
</dbReference>
<dbReference type="InterPro" id="IPR036652">
    <property type="entry name" value="YjeF_N_dom_sf"/>
</dbReference>
<feature type="binding site" evidence="17">
    <location>
        <position position="458"/>
    </location>
    <ligand>
        <name>AMP</name>
        <dbReference type="ChEBI" id="CHEBI:456215"/>
    </ligand>
</feature>
<dbReference type="Pfam" id="PF01256">
    <property type="entry name" value="Carb_kinase"/>
    <property type="match status" value="1"/>
</dbReference>
<evidence type="ECO:0000259" key="20">
    <source>
        <dbReference type="PROSITE" id="PS51383"/>
    </source>
</evidence>
<keyword evidence="5 18" id="KW-0479">Metal-binding</keyword>
<dbReference type="HAMAP" id="MF_01965">
    <property type="entry name" value="NADHX_dehydratase"/>
    <property type="match status" value="1"/>
</dbReference>
<dbReference type="InterPro" id="IPR030677">
    <property type="entry name" value="Nnr"/>
</dbReference>
<dbReference type="Pfam" id="PF03853">
    <property type="entry name" value="YjeF_N"/>
    <property type="match status" value="1"/>
</dbReference>
<evidence type="ECO:0000256" key="3">
    <source>
        <dbReference type="ARBA" id="ARBA00006001"/>
    </source>
</evidence>
<keyword evidence="7 17" id="KW-0067">ATP-binding</keyword>
<keyword evidence="6 17" id="KW-0547">Nucleotide-binding</keyword>
<keyword evidence="11 18" id="KW-0413">Isomerase</keyword>
<dbReference type="PANTHER" id="PTHR12592">
    <property type="entry name" value="ATP-DEPENDENT (S)-NAD(P)H-HYDRATE DEHYDRATASE FAMILY MEMBER"/>
    <property type="match status" value="1"/>
</dbReference>
<feature type="binding site" evidence="17">
    <location>
        <position position="392"/>
    </location>
    <ligand>
        <name>(6S)-NADPHX</name>
        <dbReference type="ChEBI" id="CHEBI:64076"/>
    </ligand>
</feature>
<evidence type="ECO:0000256" key="18">
    <source>
        <dbReference type="HAMAP-Rule" id="MF_01966"/>
    </source>
</evidence>
<comment type="catalytic activity">
    <reaction evidence="15 17 19">
        <text>(6S)-NADHX + ADP = AMP + phosphate + NADH + H(+)</text>
        <dbReference type="Rhea" id="RHEA:32223"/>
        <dbReference type="ChEBI" id="CHEBI:15378"/>
        <dbReference type="ChEBI" id="CHEBI:43474"/>
        <dbReference type="ChEBI" id="CHEBI:57945"/>
        <dbReference type="ChEBI" id="CHEBI:64074"/>
        <dbReference type="ChEBI" id="CHEBI:456215"/>
        <dbReference type="ChEBI" id="CHEBI:456216"/>
        <dbReference type="EC" id="4.2.1.136"/>
    </reaction>
</comment>
<keyword evidence="8 17" id="KW-0521">NADP</keyword>
<comment type="catalytic activity">
    <reaction evidence="1 18 19">
        <text>(6R)-NADHX = (6S)-NADHX</text>
        <dbReference type="Rhea" id="RHEA:32215"/>
        <dbReference type="ChEBI" id="CHEBI:64074"/>
        <dbReference type="ChEBI" id="CHEBI:64075"/>
        <dbReference type="EC" id="5.1.99.6"/>
    </reaction>
</comment>
<dbReference type="EC" id="4.2.1.136" evidence="19"/>
<comment type="similarity">
    <text evidence="4 19">In the C-terminal section; belongs to the NnrD/CARKD family.</text>
</comment>
<dbReference type="SUPFAM" id="SSF53613">
    <property type="entry name" value="Ribokinase-like"/>
    <property type="match status" value="1"/>
</dbReference>
<dbReference type="SUPFAM" id="SSF64153">
    <property type="entry name" value="YjeF N-terminal domain-like"/>
    <property type="match status" value="1"/>
</dbReference>
<dbReference type="InterPro" id="IPR029056">
    <property type="entry name" value="Ribokinase-like"/>
</dbReference>
<keyword evidence="13" id="KW-0511">Multifunctional enzyme</keyword>
<evidence type="ECO:0000256" key="1">
    <source>
        <dbReference type="ARBA" id="ARBA00000013"/>
    </source>
</evidence>
<evidence type="ECO:0000313" key="23">
    <source>
        <dbReference type="Proteomes" id="UP001144036"/>
    </source>
</evidence>
<sequence>MFTAYTADQIRTAERALMATLPEGTLMRRAATGLAAVCAALLPRVYGSRVVLLVGSGDNGGDALYAGATLTGRGAAVTAVLAGSRAHEAGLAALLAAGGRATGHSAAAFSPGGAAAPRHGDALVTHETAVWGGGGDADEARRAVERADLIVDGLVGIGASGALREPYAGLAEAAGRAAAPVVAVDVPSGVDSSTGRVEGAAIRAAVTVTMGARKTGLLVDPGATLAGRIELVDIGLGPYLPDPDVTALTRASARGLLPRPAAESDKYRRGVVGVAAGSDHYTGAAVLAVGGALNAGAGMVRYAGPARPAGQVRARWPEAVVTELDAPDVDAVGRVQAWVVGPGLGTGEWARELLRRVLATDVPVLVDADGLNLVARDVSLLRRTAPVLITPHAGELARLTGTARGAIEAAPLAHARAAAAELGVTVLLKGSTTVVAEEGTPTWVNGTGTPWLATGGTGDVLSGVAGSLLAQGLGAREAGACGAYLHGLAGRIAAAGAPLTAAGVAEALPAAIRELNEIPAASQR</sequence>
<feature type="binding site" evidence="17">
    <location>
        <position position="284"/>
    </location>
    <ligand>
        <name>(6S)-NADPHX</name>
        <dbReference type="ChEBI" id="CHEBI:64076"/>
    </ligand>
</feature>
<comment type="catalytic activity">
    <reaction evidence="2 18 19">
        <text>(6R)-NADPHX = (6S)-NADPHX</text>
        <dbReference type="Rhea" id="RHEA:32227"/>
        <dbReference type="ChEBI" id="CHEBI:64076"/>
        <dbReference type="ChEBI" id="CHEBI:64077"/>
        <dbReference type="EC" id="5.1.99.6"/>
    </reaction>
</comment>
<comment type="function">
    <text evidence="18">Catalyzes the epimerization of the S- and R-forms of NAD(P)HX, a damaged form of NAD(P)H that is a result of enzymatic or heat-dependent hydration. This is a prerequisite for the S-specific NAD(P)H-hydrate dehydratase to allow the repair of both epimers of NAD(P)HX.</text>
</comment>
<dbReference type="CDD" id="cd01171">
    <property type="entry name" value="YXKO-related"/>
    <property type="match status" value="1"/>
</dbReference>
<comment type="function">
    <text evidence="14 19">Bifunctional enzyme that catalyzes the epimerization of the S- and R-forms of NAD(P)HX and the dehydration of the S-form of NAD(P)HX at the expense of ADP, which is converted to AMP. This allows the repair of both epimers of NAD(P)HX, a damaged form of NAD(P)H that is a result of enzymatic or heat-dependent hydration.</text>
</comment>
<evidence type="ECO:0000256" key="12">
    <source>
        <dbReference type="ARBA" id="ARBA00023239"/>
    </source>
</evidence>
<keyword evidence="23" id="KW-1185">Reference proteome</keyword>
<evidence type="ECO:0000256" key="10">
    <source>
        <dbReference type="ARBA" id="ARBA00023027"/>
    </source>
</evidence>
<feature type="binding site" evidence="18">
    <location>
        <position position="167"/>
    </location>
    <ligand>
        <name>(6S)-NADPHX</name>
        <dbReference type="ChEBI" id="CHEBI:64076"/>
    </ligand>
</feature>
<evidence type="ECO:0000256" key="8">
    <source>
        <dbReference type="ARBA" id="ARBA00022857"/>
    </source>
</evidence>
<dbReference type="HAMAP" id="MF_01966">
    <property type="entry name" value="NADHX_epimerase"/>
    <property type="match status" value="1"/>
</dbReference>
<feature type="domain" description="YjeF C-terminal" evidence="20">
    <location>
        <begin position="249"/>
        <end position="515"/>
    </location>
</feature>
<dbReference type="RefSeq" id="WP_270153260.1">
    <property type="nucleotide sequence ID" value="NZ_JAPNNL010000008.1"/>
</dbReference>
<name>A0ABT4S6C1_9ACTN</name>
<dbReference type="Gene3D" id="3.40.50.10260">
    <property type="entry name" value="YjeF N-terminal domain"/>
    <property type="match status" value="1"/>
</dbReference>
<evidence type="ECO:0000313" key="22">
    <source>
        <dbReference type="EMBL" id="MDA0632486.1"/>
    </source>
</evidence>
<feature type="binding site" evidence="18">
    <location>
        <position position="185"/>
    </location>
    <ligand>
        <name>(6S)-NADPHX</name>
        <dbReference type="ChEBI" id="CHEBI:64076"/>
    </ligand>
</feature>
<comment type="catalytic activity">
    <reaction evidence="16 17 19">
        <text>(6S)-NADPHX + ADP = AMP + phosphate + NADPH + H(+)</text>
        <dbReference type="Rhea" id="RHEA:32235"/>
        <dbReference type="ChEBI" id="CHEBI:15378"/>
        <dbReference type="ChEBI" id="CHEBI:43474"/>
        <dbReference type="ChEBI" id="CHEBI:57783"/>
        <dbReference type="ChEBI" id="CHEBI:64076"/>
        <dbReference type="ChEBI" id="CHEBI:456215"/>
        <dbReference type="ChEBI" id="CHEBI:456216"/>
        <dbReference type="EC" id="4.2.1.136"/>
    </reaction>
</comment>
<comment type="similarity">
    <text evidence="3 19">In the N-terminal section; belongs to the NnrE/AIBP family.</text>
</comment>
<keyword evidence="9 18" id="KW-0630">Potassium</keyword>
<comment type="similarity">
    <text evidence="17">Belongs to the NnrD/CARKD family.</text>
</comment>
<evidence type="ECO:0000256" key="2">
    <source>
        <dbReference type="ARBA" id="ARBA00000909"/>
    </source>
</evidence>